<dbReference type="Gene3D" id="2.60.120.620">
    <property type="entry name" value="q2cbj1_9rhob like domain"/>
    <property type="match status" value="1"/>
</dbReference>
<comment type="caution">
    <text evidence="1">The sequence shown here is derived from an EMBL/GenBank/DDBJ whole genome shotgun (WGS) entry which is preliminary data.</text>
</comment>
<protein>
    <recommendedName>
        <fullName evidence="2">Phytanoyl-CoA dioxygenase family protein</fullName>
    </recommendedName>
</protein>
<dbReference type="EMBL" id="VXPY01000013">
    <property type="protein sequence ID" value="MYD88996.1"/>
    <property type="molecule type" value="Genomic_DNA"/>
</dbReference>
<accession>A0A6B1DQA8</accession>
<proteinExistence type="predicted"/>
<dbReference type="AlphaFoldDB" id="A0A6B1DQA8"/>
<dbReference type="SUPFAM" id="SSF51197">
    <property type="entry name" value="Clavaminate synthase-like"/>
    <property type="match status" value="1"/>
</dbReference>
<gene>
    <name evidence="1" type="ORF">F4Y08_01465</name>
</gene>
<reference evidence="1" key="1">
    <citation type="submission" date="2019-09" db="EMBL/GenBank/DDBJ databases">
        <title>Characterisation of the sponge microbiome using genome-centric metagenomics.</title>
        <authorList>
            <person name="Engelberts J.P."/>
            <person name="Robbins S.J."/>
            <person name="De Goeij J.M."/>
            <person name="Aranda M."/>
            <person name="Bell S.C."/>
            <person name="Webster N.S."/>
        </authorList>
    </citation>
    <scope>NUCLEOTIDE SEQUENCE</scope>
    <source>
        <strain evidence="1">SB0662_bin_9</strain>
    </source>
</reference>
<sequence length="253" mass="28043">MITDTQKQGFIDRGFLQLTEVVPRTMCDEALRAINHSIGHVGKTGGDPARFTVDQYCYELAGQPVMTDVFNRTGVRQAAEGLMGEGCMLPVERVQIAPRFPMALDEGPPDQHGHIDGIGGGNNGTAKGKYIRSFTLFAVVYLADVPDRESGNFTVWPGSHRELQAYFRDVGHEVLSQGVPHIHHAQDPVMITGKAGDVVLAHHLIQHEGGYNLSPNVRHALISRLRHRDWVAPGYDAYTNIWDEWIGLQELLD</sequence>
<evidence type="ECO:0000313" key="1">
    <source>
        <dbReference type="EMBL" id="MYD88996.1"/>
    </source>
</evidence>
<name>A0A6B1DQA8_9CHLR</name>
<evidence type="ECO:0008006" key="2">
    <source>
        <dbReference type="Google" id="ProtNLM"/>
    </source>
</evidence>
<organism evidence="1">
    <name type="scientific">Caldilineaceae bacterium SB0662_bin_9</name>
    <dbReference type="NCBI Taxonomy" id="2605258"/>
    <lineage>
        <taxon>Bacteria</taxon>
        <taxon>Bacillati</taxon>
        <taxon>Chloroflexota</taxon>
        <taxon>Caldilineae</taxon>
        <taxon>Caldilineales</taxon>
        <taxon>Caldilineaceae</taxon>
    </lineage>
</organism>